<feature type="region of interest" description="Disordered" evidence="1">
    <location>
        <begin position="254"/>
        <end position="341"/>
    </location>
</feature>
<dbReference type="EMBL" id="KN837155">
    <property type="protein sequence ID" value="KIJ39054.1"/>
    <property type="molecule type" value="Genomic_DNA"/>
</dbReference>
<dbReference type="HOGENOM" id="CLU_752654_0_0_1"/>
<dbReference type="Proteomes" id="UP000054279">
    <property type="component" value="Unassembled WGS sequence"/>
</dbReference>
<sequence>MPSSKPPRFGLSREERAKRQTYQTQRNIASDEVDRDYDDTNISHLVAQPRHEFYANRELVDAMLPPERLTWKERFSREEAESRRLPMIDGAISEIREVRKDYLRSSEEAKLQGNNQTNAVRDSESPRQFANSPSPEFTQLSPRPGRVPRVIPPATNHQRSPSQMTTSTIYTEERSNSNTSTRRSYDTGRHSSNYDSEAGHSSINNPRHSVYSTVGRGITQSHTNVETRRSSGWGSTSTSQCALSEFLYGSLKEKYSSAGSGGARRSTSSSGAQSSVEKRDSGRAPQKRKDKGKGKEPESTFNITSTKRYPDDDNDRSSGSRGGGHGRTIAYNTSSQDQYRE</sequence>
<accession>A0A0C9UW04</accession>
<protein>
    <submittedName>
        <fullName evidence="2">Uncharacterized protein</fullName>
    </submittedName>
</protein>
<feature type="compositionally biased region" description="Low complexity" evidence="1">
    <location>
        <begin position="142"/>
        <end position="153"/>
    </location>
</feature>
<proteinExistence type="predicted"/>
<name>A0A0C9UW04_SPHS4</name>
<feature type="region of interest" description="Disordered" evidence="1">
    <location>
        <begin position="1"/>
        <end position="37"/>
    </location>
</feature>
<feature type="compositionally biased region" description="Low complexity" evidence="1">
    <location>
        <begin position="263"/>
        <end position="275"/>
    </location>
</feature>
<feature type="compositionally biased region" description="Polar residues" evidence="1">
    <location>
        <begin position="155"/>
        <end position="170"/>
    </location>
</feature>
<evidence type="ECO:0000313" key="2">
    <source>
        <dbReference type="EMBL" id="KIJ39054.1"/>
    </source>
</evidence>
<feature type="compositionally biased region" description="Polar residues" evidence="1">
    <location>
        <begin position="190"/>
        <end position="224"/>
    </location>
</feature>
<feature type="compositionally biased region" description="Polar residues" evidence="1">
    <location>
        <begin position="330"/>
        <end position="341"/>
    </location>
</feature>
<reference evidence="2 3" key="1">
    <citation type="submission" date="2014-06" db="EMBL/GenBank/DDBJ databases">
        <title>Evolutionary Origins and Diversification of the Mycorrhizal Mutualists.</title>
        <authorList>
            <consortium name="DOE Joint Genome Institute"/>
            <consortium name="Mycorrhizal Genomics Consortium"/>
            <person name="Kohler A."/>
            <person name="Kuo A."/>
            <person name="Nagy L.G."/>
            <person name="Floudas D."/>
            <person name="Copeland A."/>
            <person name="Barry K.W."/>
            <person name="Cichocki N."/>
            <person name="Veneault-Fourrey C."/>
            <person name="LaButti K."/>
            <person name="Lindquist E.A."/>
            <person name="Lipzen A."/>
            <person name="Lundell T."/>
            <person name="Morin E."/>
            <person name="Murat C."/>
            <person name="Riley R."/>
            <person name="Ohm R."/>
            <person name="Sun H."/>
            <person name="Tunlid A."/>
            <person name="Henrissat B."/>
            <person name="Grigoriev I.V."/>
            <person name="Hibbett D.S."/>
            <person name="Martin F."/>
        </authorList>
    </citation>
    <scope>NUCLEOTIDE SEQUENCE [LARGE SCALE GENOMIC DNA]</scope>
    <source>
        <strain evidence="2 3">SS14</strain>
    </source>
</reference>
<feature type="compositionally biased region" description="Basic and acidic residues" evidence="1">
    <location>
        <begin position="308"/>
        <end position="318"/>
    </location>
</feature>
<evidence type="ECO:0000313" key="3">
    <source>
        <dbReference type="Proteomes" id="UP000054279"/>
    </source>
</evidence>
<keyword evidence="3" id="KW-1185">Reference proteome</keyword>
<gene>
    <name evidence="2" type="ORF">M422DRAFT_258210</name>
</gene>
<dbReference type="AlphaFoldDB" id="A0A0C9UW04"/>
<organism evidence="2 3">
    <name type="scientific">Sphaerobolus stellatus (strain SS14)</name>
    <dbReference type="NCBI Taxonomy" id="990650"/>
    <lineage>
        <taxon>Eukaryota</taxon>
        <taxon>Fungi</taxon>
        <taxon>Dikarya</taxon>
        <taxon>Basidiomycota</taxon>
        <taxon>Agaricomycotina</taxon>
        <taxon>Agaricomycetes</taxon>
        <taxon>Phallomycetidae</taxon>
        <taxon>Geastrales</taxon>
        <taxon>Sphaerobolaceae</taxon>
        <taxon>Sphaerobolus</taxon>
    </lineage>
</organism>
<evidence type="ECO:0000256" key="1">
    <source>
        <dbReference type="SAM" id="MobiDB-lite"/>
    </source>
</evidence>
<feature type="compositionally biased region" description="Polar residues" evidence="1">
    <location>
        <begin position="112"/>
        <end position="141"/>
    </location>
</feature>
<feature type="region of interest" description="Disordered" evidence="1">
    <location>
        <begin position="106"/>
        <end position="237"/>
    </location>
</feature>